<dbReference type="Gene3D" id="3.90.550.50">
    <property type="match status" value="1"/>
</dbReference>
<reference evidence="2" key="1">
    <citation type="submission" date="2019-10" db="EMBL/GenBank/DDBJ databases">
        <authorList>
            <person name="Zhang R."/>
            <person name="Pan Y."/>
            <person name="Wang J."/>
            <person name="Ma R."/>
            <person name="Yu S."/>
        </authorList>
    </citation>
    <scope>NUCLEOTIDE SEQUENCE</scope>
    <source>
        <strain evidence="2">LA-IB0</strain>
        <tissue evidence="2">Leaf</tissue>
    </source>
</reference>
<sequence length="511" mass="58467">MKEKPKALKQSIPWVKTSLISSSIHSLLKISIYFIIFFTFLILSHTPKFTYPLPIFFTKNCSNINAFTKSTSSQNPSHFIQNQTKINTQNPKPYIEKTHLHHIVFGIASSAKLWDQRKNYTKLWWRPNEMRGFAWLDKTVRGSTDSATLPPVKISSNTSRFKYVNKKGDRSAIRITRIVSEIVRLGLENVRWIVMGDDDTFFVVDNLVRVLSKYDHNQFYYIGSSSESHLQNINFSYNMGYGGGGFAISYALAKTLEKMQDRCIRRYPKLYGSDDRIQACMAELGVPLTKEVGFHQFDIYGNPLGLLAAHPTAPLVSLHHLDVIEPIFPNMGRVQALQRLKMAMKLDSAGLMQQSICYDKARNWTASISWGYSAQIYPGFIPAREMEIPERTFVNWYRKDDGAAFSFNTRTLARDVCKRPFVYVLSNALHNPSTNRTESEYVRVSSSKSKCSQTKIVDPSNIRIVEVHKRPDPNLWDKPPRRNCCRVLPTKEEGTVVIDVDACKESETIGF</sequence>
<keyword evidence="1" id="KW-0812">Transmembrane</keyword>
<proteinExistence type="predicted"/>
<dbReference type="EMBL" id="WHWC01000001">
    <property type="protein sequence ID" value="KAG8391871.1"/>
    <property type="molecule type" value="Genomic_DNA"/>
</dbReference>
<evidence type="ECO:0000313" key="3">
    <source>
        <dbReference type="Proteomes" id="UP000826271"/>
    </source>
</evidence>
<dbReference type="FunFam" id="3.90.550.50:FF:000006">
    <property type="entry name" value="Fringe-related protein-like"/>
    <property type="match status" value="1"/>
</dbReference>
<name>A0AAV6Y9K1_9LAMI</name>
<dbReference type="Pfam" id="PF04646">
    <property type="entry name" value="DUF604"/>
    <property type="match status" value="1"/>
</dbReference>
<evidence type="ECO:0000313" key="2">
    <source>
        <dbReference type="EMBL" id="KAG8391871.1"/>
    </source>
</evidence>
<dbReference type="PANTHER" id="PTHR10811">
    <property type="entry name" value="FRINGE-RELATED"/>
    <property type="match status" value="1"/>
</dbReference>
<keyword evidence="1" id="KW-0472">Membrane</keyword>
<organism evidence="2 3">
    <name type="scientific">Buddleja alternifolia</name>
    <dbReference type="NCBI Taxonomy" id="168488"/>
    <lineage>
        <taxon>Eukaryota</taxon>
        <taxon>Viridiplantae</taxon>
        <taxon>Streptophyta</taxon>
        <taxon>Embryophyta</taxon>
        <taxon>Tracheophyta</taxon>
        <taxon>Spermatophyta</taxon>
        <taxon>Magnoliopsida</taxon>
        <taxon>eudicotyledons</taxon>
        <taxon>Gunneridae</taxon>
        <taxon>Pentapetalae</taxon>
        <taxon>asterids</taxon>
        <taxon>lamiids</taxon>
        <taxon>Lamiales</taxon>
        <taxon>Scrophulariaceae</taxon>
        <taxon>Buddlejeae</taxon>
        <taxon>Buddleja</taxon>
    </lineage>
</organism>
<keyword evidence="3" id="KW-1185">Reference proteome</keyword>
<dbReference type="Proteomes" id="UP000826271">
    <property type="component" value="Unassembled WGS sequence"/>
</dbReference>
<accession>A0AAV6Y9K1</accession>
<feature type="transmembrane region" description="Helical" evidence="1">
    <location>
        <begin position="26"/>
        <end position="43"/>
    </location>
</feature>
<gene>
    <name evidence="2" type="ORF">BUALT_Bualt01G0232000</name>
</gene>
<protein>
    <submittedName>
        <fullName evidence="2">Uncharacterized protein</fullName>
    </submittedName>
</protein>
<dbReference type="InterPro" id="IPR006740">
    <property type="entry name" value="DUF604"/>
</dbReference>
<dbReference type="AlphaFoldDB" id="A0AAV6Y9K1"/>
<keyword evidence="1" id="KW-1133">Transmembrane helix</keyword>
<evidence type="ECO:0000256" key="1">
    <source>
        <dbReference type="SAM" id="Phobius"/>
    </source>
</evidence>
<comment type="caution">
    <text evidence="2">The sequence shown here is derived from an EMBL/GenBank/DDBJ whole genome shotgun (WGS) entry which is preliminary data.</text>
</comment>